<dbReference type="GO" id="GO:0005524">
    <property type="term" value="F:ATP binding"/>
    <property type="evidence" value="ECO:0007669"/>
    <property type="project" value="UniProtKB-UniRule"/>
</dbReference>
<evidence type="ECO:0000256" key="9">
    <source>
        <dbReference type="ARBA" id="ARBA00047811"/>
    </source>
</evidence>
<dbReference type="AlphaFoldDB" id="A0A7G2CVL6"/>
<dbReference type="InterPro" id="IPR017441">
    <property type="entry name" value="Protein_kinase_ATP_BS"/>
</dbReference>
<dbReference type="GO" id="GO:0010468">
    <property type="term" value="P:regulation of gene expression"/>
    <property type="evidence" value="ECO:0007669"/>
    <property type="project" value="TreeGrafter"/>
</dbReference>
<keyword evidence="4" id="KW-0597">Phosphoprotein</keyword>
<protein>
    <recommendedName>
        <fullName evidence="2">cyclin-dependent kinase</fullName>
        <ecNumber evidence="2">2.7.11.22</ecNumber>
    </recommendedName>
</protein>
<evidence type="ECO:0000256" key="2">
    <source>
        <dbReference type="ARBA" id="ARBA00012425"/>
    </source>
</evidence>
<dbReference type="VEuPathDB" id="TriTrypDB:ADEAN_001000700"/>
<keyword evidence="16" id="KW-1185">Reference proteome</keyword>
<organism evidence="15 16">
    <name type="scientific">Angomonas deanei</name>
    <dbReference type="NCBI Taxonomy" id="59799"/>
    <lineage>
        <taxon>Eukaryota</taxon>
        <taxon>Discoba</taxon>
        <taxon>Euglenozoa</taxon>
        <taxon>Kinetoplastea</taxon>
        <taxon>Metakinetoplastina</taxon>
        <taxon>Trypanosomatida</taxon>
        <taxon>Trypanosomatidae</taxon>
        <taxon>Strigomonadinae</taxon>
        <taxon>Angomonas</taxon>
    </lineage>
</organism>
<dbReference type="Gene3D" id="1.10.510.10">
    <property type="entry name" value="Transferase(Phosphotransferase) domain 1"/>
    <property type="match status" value="1"/>
</dbReference>
<evidence type="ECO:0000256" key="6">
    <source>
        <dbReference type="ARBA" id="ARBA00022741"/>
    </source>
</evidence>
<dbReference type="GO" id="GO:0004693">
    <property type="term" value="F:cyclin-dependent protein serine/threonine kinase activity"/>
    <property type="evidence" value="ECO:0007669"/>
    <property type="project" value="UniProtKB-EC"/>
</dbReference>
<dbReference type="Pfam" id="PF00069">
    <property type="entry name" value="Pkinase"/>
    <property type="match status" value="1"/>
</dbReference>
<evidence type="ECO:0000256" key="1">
    <source>
        <dbReference type="ARBA" id="ARBA00006485"/>
    </source>
</evidence>
<sequence length="340" mass="39035">MTSDVGVYPSIGILQNESAFRTTEDNFSSRLAQYEKIDKIGEGSYGTVYKAWDRTMQRFVALKVITWSSQEEGIPNTAVREVSLLREVAHPNVVQLIEAIPQGVKLTLVFEFLEKDLHKLCESRITPIIGAKLKKIMFQLLVGLHACHCRRIVHRDIKPQNILSNKDETVFKLADFGLGRAFCVADQTYTYEVMTLYYRAPEILLGETRYHSSVDMWSMGCVMAEMALRRPLFSGETAIVHFIKICKIMGTPNEQTWPGIELLPHYNAQLPQWQGVDLAAAVPTLDEQGIDLLRQFFVYSPEHRITAYQALQHGWFDEVREECESELQPQLFQRYNERVL</sequence>
<evidence type="ECO:0000256" key="8">
    <source>
        <dbReference type="ARBA" id="ARBA00022840"/>
    </source>
</evidence>
<comment type="function">
    <text evidence="11">Probably involved in the control of the cell cycle.</text>
</comment>
<proteinExistence type="inferred from homology"/>
<dbReference type="GO" id="GO:0010389">
    <property type="term" value="P:regulation of G2/M transition of mitotic cell cycle"/>
    <property type="evidence" value="ECO:0007669"/>
    <property type="project" value="TreeGrafter"/>
</dbReference>
<evidence type="ECO:0000256" key="13">
    <source>
        <dbReference type="PROSITE-ProRule" id="PRU10141"/>
    </source>
</evidence>
<keyword evidence="3" id="KW-0723">Serine/threonine-protein kinase</keyword>
<comment type="subunit">
    <text evidence="12">Forms a stable but non-covalent complex with a regulatory subunit and with a cyclin.</text>
</comment>
<evidence type="ECO:0000256" key="7">
    <source>
        <dbReference type="ARBA" id="ARBA00022777"/>
    </source>
</evidence>
<comment type="similarity">
    <text evidence="1">Belongs to the protein kinase superfamily. CMGC Ser/Thr protein kinase family. CDC2/CDKX subfamily.</text>
</comment>
<evidence type="ECO:0000313" key="16">
    <source>
        <dbReference type="Proteomes" id="UP000515908"/>
    </source>
</evidence>
<dbReference type="Proteomes" id="UP000515908">
    <property type="component" value="Chromosome 26"/>
</dbReference>
<dbReference type="Gene3D" id="3.30.200.20">
    <property type="entry name" value="Phosphorylase Kinase, domain 1"/>
    <property type="match status" value="1"/>
</dbReference>
<dbReference type="GO" id="GO:0000307">
    <property type="term" value="C:cyclin-dependent protein kinase holoenzyme complex"/>
    <property type="evidence" value="ECO:0007669"/>
    <property type="project" value="TreeGrafter"/>
</dbReference>
<feature type="binding site" evidence="13">
    <location>
        <position position="63"/>
    </location>
    <ligand>
        <name>ATP</name>
        <dbReference type="ChEBI" id="CHEBI:30616"/>
    </ligand>
</feature>
<dbReference type="FunFam" id="1.10.510.10:FF:000574">
    <property type="entry name" value="Cell division related protein kinase 2"/>
    <property type="match status" value="1"/>
</dbReference>
<dbReference type="InterPro" id="IPR050108">
    <property type="entry name" value="CDK"/>
</dbReference>
<dbReference type="GO" id="GO:0005737">
    <property type="term" value="C:cytoplasm"/>
    <property type="evidence" value="ECO:0007669"/>
    <property type="project" value="TreeGrafter"/>
</dbReference>
<dbReference type="GO" id="GO:0030332">
    <property type="term" value="F:cyclin binding"/>
    <property type="evidence" value="ECO:0007669"/>
    <property type="project" value="TreeGrafter"/>
</dbReference>
<dbReference type="GO" id="GO:0000082">
    <property type="term" value="P:G1/S transition of mitotic cell cycle"/>
    <property type="evidence" value="ECO:0007669"/>
    <property type="project" value="TreeGrafter"/>
</dbReference>
<keyword evidence="7 15" id="KW-0418">Kinase</keyword>
<accession>A0A7G2CVL6</accession>
<keyword evidence="6 13" id="KW-0547">Nucleotide-binding</keyword>
<dbReference type="EC" id="2.7.11.22" evidence="2"/>
<evidence type="ECO:0000256" key="3">
    <source>
        <dbReference type="ARBA" id="ARBA00022527"/>
    </source>
</evidence>
<gene>
    <name evidence="15" type="ORF">ADEAN_001000700</name>
</gene>
<feature type="domain" description="Protein kinase" evidence="14">
    <location>
        <begin position="34"/>
        <end position="316"/>
    </location>
</feature>
<evidence type="ECO:0000256" key="11">
    <source>
        <dbReference type="ARBA" id="ARBA00059987"/>
    </source>
</evidence>
<dbReference type="FunFam" id="3.30.200.20:FF:000375">
    <property type="entry name" value="Cell division related protein kinase 2"/>
    <property type="match status" value="1"/>
</dbReference>
<evidence type="ECO:0000256" key="4">
    <source>
        <dbReference type="ARBA" id="ARBA00022553"/>
    </source>
</evidence>
<keyword evidence="5" id="KW-0808">Transferase</keyword>
<dbReference type="GO" id="GO:0005634">
    <property type="term" value="C:nucleus"/>
    <property type="evidence" value="ECO:0007669"/>
    <property type="project" value="TreeGrafter"/>
</dbReference>
<dbReference type="InterPro" id="IPR011009">
    <property type="entry name" value="Kinase-like_dom_sf"/>
</dbReference>
<dbReference type="PANTHER" id="PTHR24056:SF527">
    <property type="entry name" value="CELL DIVISION CONTROL PROTEIN 2 HOMOLOG 2"/>
    <property type="match status" value="1"/>
</dbReference>
<dbReference type="PANTHER" id="PTHR24056">
    <property type="entry name" value="CELL DIVISION PROTEIN KINASE"/>
    <property type="match status" value="1"/>
</dbReference>
<dbReference type="CDD" id="cd07829">
    <property type="entry name" value="STKc_CDK_like"/>
    <property type="match status" value="1"/>
</dbReference>
<comment type="catalytic activity">
    <reaction evidence="9">
        <text>L-threonyl-[protein] + ATP = O-phospho-L-threonyl-[protein] + ADP + H(+)</text>
        <dbReference type="Rhea" id="RHEA:46608"/>
        <dbReference type="Rhea" id="RHEA-COMP:11060"/>
        <dbReference type="Rhea" id="RHEA-COMP:11605"/>
        <dbReference type="ChEBI" id="CHEBI:15378"/>
        <dbReference type="ChEBI" id="CHEBI:30013"/>
        <dbReference type="ChEBI" id="CHEBI:30616"/>
        <dbReference type="ChEBI" id="CHEBI:61977"/>
        <dbReference type="ChEBI" id="CHEBI:456216"/>
        <dbReference type="EC" id="2.7.11.22"/>
    </reaction>
</comment>
<evidence type="ECO:0000259" key="14">
    <source>
        <dbReference type="PROSITE" id="PS50011"/>
    </source>
</evidence>
<evidence type="ECO:0000256" key="12">
    <source>
        <dbReference type="ARBA" id="ARBA00064639"/>
    </source>
</evidence>
<dbReference type="SUPFAM" id="SSF56112">
    <property type="entry name" value="Protein kinase-like (PK-like)"/>
    <property type="match status" value="1"/>
</dbReference>
<dbReference type="PROSITE" id="PS00107">
    <property type="entry name" value="PROTEIN_KINASE_ATP"/>
    <property type="match status" value="1"/>
</dbReference>
<name>A0A7G2CVL6_9TRYP</name>
<dbReference type="SMART" id="SM00220">
    <property type="entry name" value="S_TKc"/>
    <property type="match status" value="1"/>
</dbReference>
<dbReference type="OrthoDB" id="1732493at2759"/>
<reference evidence="15 16" key="1">
    <citation type="submission" date="2020-08" db="EMBL/GenBank/DDBJ databases">
        <authorList>
            <person name="Newling K."/>
            <person name="Davey J."/>
            <person name="Forrester S."/>
        </authorList>
    </citation>
    <scope>NUCLEOTIDE SEQUENCE [LARGE SCALE GENOMIC DNA]</scope>
    <source>
        <strain evidence="16">Crithidia deanei Carvalho (ATCC PRA-265)</strain>
    </source>
</reference>
<evidence type="ECO:0000256" key="10">
    <source>
        <dbReference type="ARBA" id="ARBA00048367"/>
    </source>
</evidence>
<dbReference type="InterPro" id="IPR000719">
    <property type="entry name" value="Prot_kinase_dom"/>
</dbReference>
<evidence type="ECO:0000256" key="5">
    <source>
        <dbReference type="ARBA" id="ARBA00022679"/>
    </source>
</evidence>
<keyword evidence="8 13" id="KW-0067">ATP-binding</keyword>
<comment type="catalytic activity">
    <reaction evidence="10">
        <text>L-seryl-[protein] + ATP = O-phospho-L-seryl-[protein] + ADP + H(+)</text>
        <dbReference type="Rhea" id="RHEA:17989"/>
        <dbReference type="Rhea" id="RHEA-COMP:9863"/>
        <dbReference type="Rhea" id="RHEA-COMP:11604"/>
        <dbReference type="ChEBI" id="CHEBI:15378"/>
        <dbReference type="ChEBI" id="CHEBI:29999"/>
        <dbReference type="ChEBI" id="CHEBI:30616"/>
        <dbReference type="ChEBI" id="CHEBI:83421"/>
        <dbReference type="ChEBI" id="CHEBI:456216"/>
        <dbReference type="EC" id="2.7.11.22"/>
    </reaction>
</comment>
<evidence type="ECO:0000313" key="15">
    <source>
        <dbReference type="EMBL" id="CAD2222463.1"/>
    </source>
</evidence>
<dbReference type="PROSITE" id="PS50011">
    <property type="entry name" value="PROTEIN_KINASE_DOM"/>
    <property type="match status" value="1"/>
</dbReference>
<dbReference type="EMBL" id="LR877170">
    <property type="protein sequence ID" value="CAD2222463.1"/>
    <property type="molecule type" value="Genomic_DNA"/>
</dbReference>
<dbReference type="GO" id="GO:0007165">
    <property type="term" value="P:signal transduction"/>
    <property type="evidence" value="ECO:0007669"/>
    <property type="project" value="TreeGrafter"/>
</dbReference>